<dbReference type="GO" id="GO:0031514">
    <property type="term" value="C:motile cilium"/>
    <property type="evidence" value="ECO:0007669"/>
    <property type="project" value="TreeGrafter"/>
</dbReference>
<dbReference type="PANTHER" id="PTHR44314:SF1">
    <property type="entry name" value="CILIA- AND FLAGELLA-ASSOCIATED PROTEIN 70"/>
    <property type="match status" value="1"/>
</dbReference>
<sequence>MAVANVDQLLYPGEKTCRVVCPIRTYHKQEILNQTGVKKSHFRPQPSETFVDIPSKDKEKKGDKKKEKPAKGSKGSKGSDKGKKSKGKKEDTTGSKSSGINLAEKLPSPPVVEVEPSVQMLNDKGEASFLLIEFCFMKPLYPKRELEDLTNKLNTIIKCVPALPKLVISSSVAQEMYNETVRQLTSDMNDQYLSFLEERSLCNCPQTLDFLKYLQQSGVYQTYVMSVTRALSTLIPEKYQFELDSTNKFSMESQNFIKLVHADVMQQINKVINEMISCNLGKVSHTHMVKNKELLLYAKEACEMGEYKLAERYYLEVFW</sequence>
<evidence type="ECO:0000313" key="5">
    <source>
        <dbReference type="Proteomes" id="UP000051574"/>
    </source>
</evidence>
<evidence type="ECO:0000256" key="2">
    <source>
        <dbReference type="ARBA" id="ARBA00022803"/>
    </source>
</evidence>
<dbReference type="Proteomes" id="UP000051574">
    <property type="component" value="Unassembled WGS sequence"/>
</dbReference>
<gene>
    <name evidence="4" type="ORF">AMK59_3552</name>
</gene>
<dbReference type="GO" id="GO:0060271">
    <property type="term" value="P:cilium assembly"/>
    <property type="evidence" value="ECO:0007669"/>
    <property type="project" value="TreeGrafter"/>
</dbReference>
<keyword evidence="5" id="KW-1185">Reference proteome</keyword>
<evidence type="ECO:0000313" key="4">
    <source>
        <dbReference type="EMBL" id="KRT82641.1"/>
    </source>
</evidence>
<feature type="compositionally biased region" description="Basic and acidic residues" evidence="3">
    <location>
        <begin position="54"/>
        <end position="70"/>
    </location>
</feature>
<keyword evidence="1" id="KW-0677">Repeat</keyword>
<dbReference type="PANTHER" id="PTHR44314">
    <property type="entry name" value="CILIA- AND FLAGELLA-ASSOCIATED PROTEIN 70"/>
    <property type="match status" value="1"/>
</dbReference>
<name>A0A0T6B5V3_9SCAR</name>
<dbReference type="OrthoDB" id="10262375at2759"/>
<evidence type="ECO:0000256" key="3">
    <source>
        <dbReference type="SAM" id="MobiDB-lite"/>
    </source>
</evidence>
<reference evidence="4 5" key="1">
    <citation type="submission" date="2015-09" db="EMBL/GenBank/DDBJ databases">
        <title>Draft genome of the scarab beetle Oryctes borbonicus.</title>
        <authorList>
            <person name="Meyer J.M."/>
            <person name="Markov G.V."/>
            <person name="Baskaran P."/>
            <person name="Herrmann M."/>
            <person name="Sommer R.J."/>
            <person name="Roedelsperger C."/>
        </authorList>
    </citation>
    <scope>NUCLEOTIDE SEQUENCE [LARGE SCALE GENOMIC DNA]</scope>
    <source>
        <strain evidence="4">OB123</strain>
        <tissue evidence="4">Whole animal</tissue>
    </source>
</reference>
<proteinExistence type="predicted"/>
<evidence type="ECO:0000256" key="1">
    <source>
        <dbReference type="ARBA" id="ARBA00022737"/>
    </source>
</evidence>
<dbReference type="GO" id="GO:0003341">
    <property type="term" value="P:cilium movement"/>
    <property type="evidence" value="ECO:0007669"/>
    <property type="project" value="TreeGrafter"/>
</dbReference>
<feature type="region of interest" description="Disordered" evidence="3">
    <location>
        <begin position="37"/>
        <end position="109"/>
    </location>
</feature>
<keyword evidence="2" id="KW-0802">TPR repeat</keyword>
<comment type="caution">
    <text evidence="4">The sequence shown here is derived from an EMBL/GenBank/DDBJ whole genome shotgun (WGS) entry which is preliminary data.</text>
</comment>
<feature type="compositionally biased region" description="Basic and acidic residues" evidence="3">
    <location>
        <begin position="77"/>
        <end position="93"/>
    </location>
</feature>
<protein>
    <submittedName>
        <fullName evidence="4">Uncharacterized protein</fullName>
    </submittedName>
</protein>
<accession>A0A0T6B5V3</accession>
<dbReference type="GO" id="GO:0070062">
    <property type="term" value="C:extracellular exosome"/>
    <property type="evidence" value="ECO:0007669"/>
    <property type="project" value="TreeGrafter"/>
</dbReference>
<organism evidence="4 5">
    <name type="scientific">Oryctes borbonicus</name>
    <dbReference type="NCBI Taxonomy" id="1629725"/>
    <lineage>
        <taxon>Eukaryota</taxon>
        <taxon>Metazoa</taxon>
        <taxon>Ecdysozoa</taxon>
        <taxon>Arthropoda</taxon>
        <taxon>Hexapoda</taxon>
        <taxon>Insecta</taxon>
        <taxon>Pterygota</taxon>
        <taxon>Neoptera</taxon>
        <taxon>Endopterygota</taxon>
        <taxon>Coleoptera</taxon>
        <taxon>Polyphaga</taxon>
        <taxon>Scarabaeiformia</taxon>
        <taxon>Scarabaeidae</taxon>
        <taxon>Dynastinae</taxon>
        <taxon>Oryctes</taxon>
    </lineage>
</organism>
<dbReference type="AlphaFoldDB" id="A0A0T6B5V3"/>
<dbReference type="InterPro" id="IPR052628">
    <property type="entry name" value="CFAP70"/>
</dbReference>
<dbReference type="EMBL" id="LJIG01009657">
    <property type="protein sequence ID" value="KRT82641.1"/>
    <property type="molecule type" value="Genomic_DNA"/>
</dbReference>